<dbReference type="EMBL" id="KV918767">
    <property type="protein sequence ID" value="OSX80949.1"/>
    <property type="molecule type" value="Genomic_DNA"/>
</dbReference>
<reference evidence="1 2" key="1">
    <citation type="submission" date="2017-03" db="EMBL/GenBank/DDBJ databases">
        <title>WGS assembly of Porphyra umbilicalis.</title>
        <authorList>
            <person name="Brawley S.H."/>
            <person name="Blouin N.A."/>
            <person name="Ficko-Blean E."/>
            <person name="Wheeler G.L."/>
            <person name="Lohr M."/>
            <person name="Goodson H.V."/>
            <person name="Jenkins J.W."/>
            <person name="Blaby-Haas C.E."/>
            <person name="Helliwell K.E."/>
            <person name="Chan C."/>
            <person name="Marriage T."/>
            <person name="Bhattacharya D."/>
            <person name="Klein A.S."/>
            <person name="Badis Y."/>
            <person name="Brodie J."/>
            <person name="Cao Y."/>
            <person name="Collen J."/>
            <person name="Dittami S.M."/>
            <person name="Gachon C.M."/>
            <person name="Green B.R."/>
            <person name="Karpowicz S."/>
            <person name="Kim J.W."/>
            <person name="Kudahl U."/>
            <person name="Lin S."/>
            <person name="Michel G."/>
            <person name="Mittag M."/>
            <person name="Olson B.J."/>
            <person name="Pangilinan J."/>
            <person name="Peng Y."/>
            <person name="Qiu H."/>
            <person name="Shu S."/>
            <person name="Singer J.T."/>
            <person name="Smith A.G."/>
            <person name="Sprecher B.N."/>
            <person name="Wagner V."/>
            <person name="Wang W."/>
            <person name="Wang Z.-Y."/>
            <person name="Yan J."/>
            <person name="Yarish C."/>
            <person name="Zoeuner-Riek S."/>
            <person name="Zhuang Y."/>
            <person name="Zou Y."/>
            <person name="Lindquist E.A."/>
            <person name="Grimwood J."/>
            <person name="Barry K."/>
            <person name="Rokhsar D.S."/>
            <person name="Schmutz J."/>
            <person name="Stiller J.W."/>
            <person name="Grossman A.R."/>
            <person name="Prochnik S.E."/>
        </authorList>
    </citation>
    <scope>NUCLEOTIDE SEQUENCE [LARGE SCALE GENOMIC DNA]</scope>
    <source>
        <strain evidence="1">4086291</strain>
    </source>
</reference>
<organism evidence="1 2">
    <name type="scientific">Porphyra umbilicalis</name>
    <name type="common">Purple laver</name>
    <name type="synonym">Red alga</name>
    <dbReference type="NCBI Taxonomy" id="2786"/>
    <lineage>
        <taxon>Eukaryota</taxon>
        <taxon>Rhodophyta</taxon>
        <taxon>Bangiophyceae</taxon>
        <taxon>Bangiales</taxon>
        <taxon>Bangiaceae</taxon>
        <taxon>Porphyra</taxon>
    </lineage>
</organism>
<proteinExistence type="predicted"/>
<dbReference type="AlphaFoldDB" id="A0A1X6PJ87"/>
<name>A0A1X6PJ87_PORUM</name>
<evidence type="ECO:0000313" key="2">
    <source>
        <dbReference type="Proteomes" id="UP000218209"/>
    </source>
</evidence>
<accession>A0A1X6PJ87</accession>
<gene>
    <name evidence="1" type="ORF">BU14_0031s0118</name>
</gene>
<keyword evidence="2" id="KW-1185">Reference proteome</keyword>
<protein>
    <submittedName>
        <fullName evidence="1">Uncharacterized protein</fullName>
    </submittedName>
</protein>
<dbReference type="Proteomes" id="UP000218209">
    <property type="component" value="Unassembled WGS sequence"/>
</dbReference>
<sequence>MLAGGPRAPRWGAAGGHGRALVSGAASRWWQGWCGCV</sequence>
<evidence type="ECO:0000313" key="1">
    <source>
        <dbReference type="EMBL" id="OSX80949.1"/>
    </source>
</evidence>